<name>A0A4Q1JKB5_9BACT</name>
<gene>
    <name evidence="1" type="ORF">EO244_11045</name>
</gene>
<dbReference type="InterPro" id="IPR025345">
    <property type="entry name" value="DUF4249"/>
</dbReference>
<dbReference type="AlphaFoldDB" id="A0A4Q1JKB5"/>
<comment type="caution">
    <text evidence="1">The sequence shown here is derived from an EMBL/GenBank/DDBJ whole genome shotgun (WGS) entry which is preliminary data.</text>
</comment>
<sequence>MPLKVKLFYFSILLISISSCTEKFYPDIDEDVSILVVDGKITNELGSCEVRLFRTVKFYEDFSLKPERDAMIILHNDKGETEVLKESEPGIYHNSTNLIQGEIGQTYWIEIQTLNGESYESIPELMHSPFEISSIYGDELEVIKEDGSKENAVGIFFDAKNHDNTSTYLRWEYRESYEWHSPFKLQSKLSDTPTEICYPANDFNLINLFDLSGFSVKEANHLLTSKILQHEVKLEYQYLLNMNLYSISQENYEFWESMKAIHQSNGNLYDVLPANIRGNLSSCKDDCEVLGYFEASSIRTKNELFSKSEFSLNFSDFPDECKTITMQFELGQFPDPTKFYILKEYSIGNTAFFIVRRVHCFECNLKYPIKKPSFWP</sequence>
<dbReference type="PROSITE" id="PS51257">
    <property type="entry name" value="PROKAR_LIPOPROTEIN"/>
    <property type="match status" value="1"/>
</dbReference>
<accession>A0A4Q1JKB5</accession>
<dbReference type="Pfam" id="PF14054">
    <property type="entry name" value="DUF4249"/>
    <property type="match status" value="1"/>
</dbReference>
<evidence type="ECO:0000313" key="2">
    <source>
        <dbReference type="Proteomes" id="UP000289703"/>
    </source>
</evidence>
<protein>
    <submittedName>
        <fullName evidence="1">DUF4249 domain-containing protein</fullName>
    </submittedName>
</protein>
<dbReference type="EMBL" id="SAXA01000009">
    <property type="protein sequence ID" value="RXQ93000.1"/>
    <property type="molecule type" value="Genomic_DNA"/>
</dbReference>
<keyword evidence="2" id="KW-1185">Reference proteome</keyword>
<evidence type="ECO:0000313" key="1">
    <source>
        <dbReference type="EMBL" id="RXQ93000.1"/>
    </source>
</evidence>
<reference evidence="1 2" key="1">
    <citation type="submission" date="2019-01" db="EMBL/GenBank/DDBJ databases">
        <title>Ancylomarina salipaludis sp. nov., isolated from a salt marsh.</title>
        <authorList>
            <person name="Yoon J.-H."/>
        </authorList>
    </citation>
    <scope>NUCLEOTIDE SEQUENCE [LARGE SCALE GENOMIC DNA]</scope>
    <source>
        <strain evidence="1 2">SHSM-M15</strain>
    </source>
</reference>
<dbReference type="Proteomes" id="UP000289703">
    <property type="component" value="Unassembled WGS sequence"/>
</dbReference>
<proteinExistence type="predicted"/>
<organism evidence="1 2">
    <name type="scientific">Ancylomarina salipaludis</name>
    <dbReference type="NCBI Taxonomy" id="2501299"/>
    <lineage>
        <taxon>Bacteria</taxon>
        <taxon>Pseudomonadati</taxon>
        <taxon>Bacteroidota</taxon>
        <taxon>Bacteroidia</taxon>
        <taxon>Marinilabiliales</taxon>
        <taxon>Marinifilaceae</taxon>
        <taxon>Ancylomarina</taxon>
    </lineage>
</organism>
<dbReference type="OrthoDB" id="1115935at2"/>